<dbReference type="EMBL" id="CP001687">
    <property type="protein sequence ID" value="ACV12515.1"/>
    <property type="molecule type" value="Genomic_DNA"/>
</dbReference>
<dbReference type="AlphaFoldDB" id="C7NVJ2"/>
<reference evidence="1 2" key="1">
    <citation type="journal article" date="2009" name="Stand. Genomic Sci.">
        <title>Complete genome sequence of Halorhabdus utahensis type strain (AX-2).</title>
        <authorList>
            <person name="Anderson I."/>
            <person name="Tindall B.J."/>
            <person name="Pomrenke H."/>
            <person name="Goker M."/>
            <person name="Lapidus A."/>
            <person name="Nolan M."/>
            <person name="Copeland A."/>
            <person name="Glavina Del Rio T."/>
            <person name="Chen F."/>
            <person name="Tice H."/>
            <person name="Cheng J.F."/>
            <person name="Lucas S."/>
            <person name="Chertkov O."/>
            <person name="Bruce D."/>
            <person name="Brettin T."/>
            <person name="Detter J.C."/>
            <person name="Han C."/>
            <person name="Goodwin L."/>
            <person name="Land M."/>
            <person name="Hauser L."/>
            <person name="Chang Y.J."/>
            <person name="Jeffries C.D."/>
            <person name="Pitluck S."/>
            <person name="Pati A."/>
            <person name="Mavromatis K."/>
            <person name="Ivanova N."/>
            <person name="Ovchinnikova G."/>
            <person name="Chen A."/>
            <person name="Palaniappan K."/>
            <person name="Chain P."/>
            <person name="Rohde M."/>
            <person name="Bristow J."/>
            <person name="Eisen J.A."/>
            <person name="Markowitz V."/>
            <person name="Hugenholtz P."/>
            <person name="Kyrpides N.C."/>
            <person name="Klenk H.P."/>
        </authorList>
    </citation>
    <scope>NUCLEOTIDE SEQUENCE [LARGE SCALE GENOMIC DNA]</scope>
    <source>
        <strain evidence="2">DSM 12940 / JCM 11049 / AX-2</strain>
    </source>
</reference>
<dbReference type="Gene3D" id="3.40.50.300">
    <property type="entry name" value="P-loop containing nucleotide triphosphate hydrolases"/>
    <property type="match status" value="1"/>
</dbReference>
<dbReference type="Pfam" id="PF24336">
    <property type="entry name" value="DUF7504"/>
    <property type="match status" value="1"/>
</dbReference>
<dbReference type="GeneID" id="8384648"/>
<dbReference type="STRING" id="519442.Huta_2349"/>
<evidence type="ECO:0008006" key="3">
    <source>
        <dbReference type="Google" id="ProtNLM"/>
    </source>
</evidence>
<dbReference type="Proteomes" id="UP000002071">
    <property type="component" value="Chromosome"/>
</dbReference>
<sequence>MSGEQTDGYAFDDGLPIEPIDPGSTVLVAGPAFSPAEAVVRSLVMGGTSVEDGSLFISTSMTSEKLLKACRRTNPSLDTTLTGIIDCSGQEPKPSEIDAEVKYVSTQSDLTGIGMKFSALYESLYADAVDGRVRTGLISLSSLAMYVDLRKLFRFAQTLAGRIDSAGGLGVFAIDPTTHDERTVNTLGQVADGRIEVREYDGDDEAIDGELRVQGLPAQPSGWQPFSLS</sequence>
<gene>
    <name evidence="1" type="ordered locus">Huta_2349</name>
</gene>
<evidence type="ECO:0000313" key="2">
    <source>
        <dbReference type="Proteomes" id="UP000002071"/>
    </source>
</evidence>
<organism evidence="1 2">
    <name type="scientific">Halorhabdus utahensis (strain DSM 12940 / JCM 11049 / AX-2)</name>
    <dbReference type="NCBI Taxonomy" id="519442"/>
    <lineage>
        <taxon>Archaea</taxon>
        <taxon>Methanobacteriati</taxon>
        <taxon>Methanobacteriota</taxon>
        <taxon>Stenosarchaea group</taxon>
        <taxon>Halobacteria</taxon>
        <taxon>Halobacteriales</taxon>
        <taxon>Haloarculaceae</taxon>
        <taxon>Halorhabdus</taxon>
    </lineage>
</organism>
<name>C7NVJ2_HALUD</name>
<dbReference type="KEGG" id="hut:Huta_2349"/>
<accession>C7NVJ2</accession>
<dbReference type="OrthoDB" id="109251at2157"/>
<dbReference type="InterPro" id="IPR055927">
    <property type="entry name" value="DUF7504"/>
</dbReference>
<dbReference type="HOGENOM" id="CLU_102056_0_0_2"/>
<keyword evidence="2" id="KW-1185">Reference proteome</keyword>
<dbReference type="eggNOG" id="arCOG02452">
    <property type="taxonomic scope" value="Archaea"/>
</dbReference>
<proteinExistence type="predicted"/>
<evidence type="ECO:0000313" key="1">
    <source>
        <dbReference type="EMBL" id="ACV12515.1"/>
    </source>
</evidence>
<dbReference type="RefSeq" id="WP_015790082.1">
    <property type="nucleotide sequence ID" value="NC_013158.1"/>
</dbReference>
<protein>
    <recommendedName>
        <fullName evidence="3">RecA-superfamily ATPase implicated in signal transduction-like protein</fullName>
    </recommendedName>
</protein>
<dbReference type="InterPro" id="IPR027417">
    <property type="entry name" value="P-loop_NTPase"/>
</dbReference>